<comment type="subcellular location">
    <subcellularLocation>
        <location evidence="1">Membrane</location>
    </subcellularLocation>
</comment>
<dbReference type="EMBL" id="JABXYM010000001">
    <property type="protein sequence ID" value="MCR6096373.1"/>
    <property type="molecule type" value="Genomic_DNA"/>
</dbReference>
<evidence type="ECO:0000313" key="8">
    <source>
        <dbReference type="Proteomes" id="UP001057753"/>
    </source>
</evidence>
<dbReference type="Gene3D" id="3.40.50.300">
    <property type="entry name" value="P-loop containing nucleotide triphosphate hydrolases"/>
    <property type="match status" value="2"/>
</dbReference>
<protein>
    <submittedName>
        <fullName evidence="7">Dynamin family protein</fullName>
    </submittedName>
</protein>
<keyword evidence="5" id="KW-0472">Membrane</keyword>
<gene>
    <name evidence="7" type="ORF">HXA33_07395</name>
</gene>
<dbReference type="PANTHER" id="PTHR10465:SF0">
    <property type="entry name" value="SARCALUMENIN"/>
    <property type="match status" value="1"/>
</dbReference>
<evidence type="ECO:0000313" key="7">
    <source>
        <dbReference type="EMBL" id="MCR6096373.1"/>
    </source>
</evidence>
<keyword evidence="3" id="KW-0378">Hydrolase</keyword>
<proteinExistence type="predicted"/>
<comment type="caution">
    <text evidence="7">The sequence shown here is derived from an EMBL/GenBank/DDBJ whole genome shotgun (WGS) entry which is preliminary data.</text>
</comment>
<organism evidence="7 8">
    <name type="scientific">Salipaludibacillus agaradhaerens</name>
    <name type="common">Bacillus agaradhaerens</name>
    <dbReference type="NCBI Taxonomy" id="76935"/>
    <lineage>
        <taxon>Bacteria</taxon>
        <taxon>Bacillati</taxon>
        <taxon>Bacillota</taxon>
        <taxon>Bacilli</taxon>
        <taxon>Bacillales</taxon>
        <taxon>Bacillaceae</taxon>
    </lineage>
</organism>
<dbReference type="InterPro" id="IPR027094">
    <property type="entry name" value="Mitofusin_fam"/>
</dbReference>
<feature type="domain" description="Dynamin N-terminal" evidence="6">
    <location>
        <begin position="40"/>
        <end position="195"/>
    </location>
</feature>
<evidence type="ECO:0000256" key="4">
    <source>
        <dbReference type="ARBA" id="ARBA00023134"/>
    </source>
</evidence>
<dbReference type="AlphaFoldDB" id="A0A9Q4B100"/>
<dbReference type="InterPro" id="IPR027417">
    <property type="entry name" value="P-loop_NTPase"/>
</dbReference>
<evidence type="ECO:0000256" key="5">
    <source>
        <dbReference type="ARBA" id="ARBA00023136"/>
    </source>
</evidence>
<evidence type="ECO:0000256" key="2">
    <source>
        <dbReference type="ARBA" id="ARBA00022741"/>
    </source>
</evidence>
<keyword evidence="8" id="KW-1185">Reference proteome</keyword>
<feature type="domain" description="Dynamin N-terminal" evidence="6">
    <location>
        <begin position="625"/>
        <end position="836"/>
    </location>
</feature>
<dbReference type="GO" id="GO:0016020">
    <property type="term" value="C:membrane"/>
    <property type="evidence" value="ECO:0007669"/>
    <property type="project" value="UniProtKB-SubCell"/>
</dbReference>
<dbReference type="RefSeq" id="WP_257820993.1">
    <property type="nucleotide sequence ID" value="NZ_JABXYM010000001.1"/>
</dbReference>
<accession>A0A9Q4B100</accession>
<dbReference type="CDD" id="cd09912">
    <property type="entry name" value="DLP_2"/>
    <property type="match status" value="1"/>
</dbReference>
<keyword evidence="4" id="KW-0342">GTP-binding</keyword>
<evidence type="ECO:0000256" key="1">
    <source>
        <dbReference type="ARBA" id="ARBA00004370"/>
    </source>
</evidence>
<dbReference type="Pfam" id="PF00350">
    <property type="entry name" value="Dynamin_N"/>
    <property type="match status" value="2"/>
</dbReference>
<dbReference type="InterPro" id="IPR045063">
    <property type="entry name" value="Dynamin_N"/>
</dbReference>
<reference evidence="7" key="1">
    <citation type="submission" date="2020-06" db="EMBL/GenBank/DDBJ databases">
        <title>Insight into the genomes of haloalkaliphilic bacilli from Kenyan soda lakes.</title>
        <authorList>
            <person name="Mwirichia R."/>
            <person name="Villamizar G.C."/>
            <person name="Poehlein A."/>
            <person name="Mugweru J."/>
            <person name="Kipnyargis A."/>
            <person name="Kiplimo D."/>
            <person name="Orwa P."/>
            <person name="Daniel R."/>
        </authorList>
    </citation>
    <scope>NUCLEOTIDE SEQUENCE</scope>
    <source>
        <strain evidence="7">B1096_S55</strain>
    </source>
</reference>
<dbReference type="GO" id="GO:0003924">
    <property type="term" value="F:GTPase activity"/>
    <property type="evidence" value="ECO:0007669"/>
    <property type="project" value="InterPro"/>
</dbReference>
<dbReference type="GO" id="GO:0005525">
    <property type="term" value="F:GTP binding"/>
    <property type="evidence" value="ECO:0007669"/>
    <property type="project" value="UniProtKB-KW"/>
</dbReference>
<dbReference type="SUPFAM" id="SSF52540">
    <property type="entry name" value="P-loop containing nucleoside triphosphate hydrolases"/>
    <property type="match status" value="2"/>
</dbReference>
<name>A0A9Q4B100_SALAG</name>
<dbReference type="Proteomes" id="UP001057753">
    <property type="component" value="Unassembled WGS sequence"/>
</dbReference>
<keyword evidence="2" id="KW-0547">Nucleotide-binding</keyword>
<evidence type="ECO:0000259" key="6">
    <source>
        <dbReference type="Pfam" id="PF00350"/>
    </source>
</evidence>
<sequence length="1203" mass="138189">MMETLETIYDVIDTQLELTVDEADRLHKLRKKYTAKTFEIAFCGHFSAGKSTLLNRLTESDVLPASPIPTSANVVKISYGPPKMTLKDTSNAIIQSYTDTIPWDEVKKWGKDGQAISSISLQFPLEFLGQSGVIVDTPGVDSTDDTHQSLTLNQLMTTDAVVYVMDYNHVKSETNLQFLKQLSNEGKPLLLVVNQVDKHDNTEVSLEKYRKTAEATFKNWHIHYLHLFFASMVDADHPANEFKLIEKYVKALLYNSTSFTHRSDIRLLKEFLKAVKERQHDEKSAAMKEIEDAIVEAGFEPDIIKENGTVEKHLQDIHQYEQNVFEEFQSDTKRLFNNVNLFPYTTTELMRNWLESKGKGFKKGVIFTRKKTYEEQRKRIDKLILELQDNIKTQLIFHLKTHFNTYDTSQLTNKETFKEKIHHMSFTVTKEWLENQVKEGPVNNEYVYQLTKEVSHHIVKNVKQQAEALVSLYVEGMATEKKREEEDLASKRDDIVTVHHLLLQLTDIENKWEVSLHSLDNILGQLPGDPMFYHDLSHAYQLDYPNTSELPFLTVKKEHHSFTLDDKVISNQYTETTSFHEHEADEAIASWKKPLTNNKKSQLLFNERQQILNRIERYENQTFIISLFGAFSAGKSSFANALLGDNIMPVSPHPTTATVNTVKAPNHQHLHHTAVISFKTEVLLKEDVSSIAKSLGLHVTLASLRKWRAPKTTDMSHWQKNGINYLETVQKALSKSKWALGSVHTVPLEQLEHFTVNEEVACLVDRVDIYYDCKLTRQGIVIVDTPGINSIHARHTKVAFQHMKQSDAIFYLTYYHHAFSKTDRYFLQQMAGINDSFNTNKLYFIINASDLAANDKELTTVTNHVADALKKEGINAPRLFSLSSKEGLKAKRGEGSHSTSFSLFEDTFYKNTILELKALSFRLIADKLSDYKNKVSDTLTVINHDKAAQQKLKEDLKATATIEITRIKATTFNTVMQEIFHELDQFTLFLRQRIVYVLNDLFPEAVNVSILTGPTKKVLQQQLITALQDLILHVENFLNQELEALLLKLEYIVKQRVDSWLEAEVETIKASLPHFYYDSNALSVTMQHSHEQVKLTFPEVENYRSYIKSKKDFFENGDIKIVKESVISEVNERASVIIQQFENLVSSELKIQLPKIEKETKAQLINTIIEEGKRFDAILDSNEQARLNDEFVGLTETKGYLTL</sequence>
<dbReference type="PANTHER" id="PTHR10465">
    <property type="entry name" value="TRANSMEMBRANE GTPASE FZO1"/>
    <property type="match status" value="1"/>
</dbReference>
<evidence type="ECO:0000256" key="3">
    <source>
        <dbReference type="ARBA" id="ARBA00022801"/>
    </source>
</evidence>